<dbReference type="RefSeq" id="WP_084016971.1">
    <property type="nucleotide sequence ID" value="NZ_FWXS01000004.1"/>
</dbReference>
<dbReference type="InterPro" id="IPR003423">
    <property type="entry name" value="OMP_efflux"/>
</dbReference>
<dbReference type="GO" id="GO:0015562">
    <property type="term" value="F:efflux transmembrane transporter activity"/>
    <property type="evidence" value="ECO:0007669"/>
    <property type="project" value="InterPro"/>
</dbReference>
<evidence type="ECO:0000313" key="2">
    <source>
        <dbReference type="EMBL" id="SMC57369.1"/>
    </source>
</evidence>
<dbReference type="PANTHER" id="PTHR30203">
    <property type="entry name" value="OUTER MEMBRANE CATION EFFLUX PROTEIN"/>
    <property type="match status" value="1"/>
</dbReference>
<protein>
    <submittedName>
        <fullName evidence="2">Outer membrane protein, cobalt-zinc-cadmium efflux system</fullName>
    </submittedName>
</protein>
<sequence length="434" mass="50302">MAKPINFYFFGILFSFFISVPAQDTIRLSRQESEAVFLSENLSLLAEKLNIPKAEAAVQQAKLWPNPNLTFDQVNFWATDRQTGGQEVSPPLWDGFGKNQQFAFEIEQLIYTAGKRKKIVALEKVSVDQSKQYFEDLLRNLKIEFRSLLTDLQYIQLQQKSLKNLFVSVQELTNAYERQFNLQNISKSEYARLKAKELELRKEIFDLQKSSSEVQKELKILLHQNPNSVLVIADEGFEIEVEESQILFATDFMEQVESTRPDLQLAVLEEDYFSKLYDYERAQRVPDFSLKATYDRNGSTMLDFVGFGISIDLPVFNRNQGNIKIAQLGIEQSKIQTQRVRHEIQSEIFRNTQDLLNAIQLRDQIKKDYNLSLDELLSAHNKNLKNRNISMLEYLDFVDAYLDNQKTVLDVSKEVNDALEELNFAVGKDILENN</sequence>
<name>A0A1W2A9E7_9FLAO</name>
<dbReference type="EMBL" id="FWXS01000004">
    <property type="protein sequence ID" value="SMC57369.1"/>
    <property type="molecule type" value="Genomic_DNA"/>
</dbReference>
<reference evidence="2 3" key="1">
    <citation type="submission" date="2017-04" db="EMBL/GenBank/DDBJ databases">
        <authorList>
            <person name="Afonso C.L."/>
            <person name="Miller P.J."/>
            <person name="Scott M.A."/>
            <person name="Spackman E."/>
            <person name="Goraichik I."/>
            <person name="Dimitrov K.M."/>
            <person name="Suarez D.L."/>
            <person name="Swayne D.E."/>
        </authorList>
    </citation>
    <scope>NUCLEOTIDE SEQUENCE [LARGE SCALE GENOMIC DNA]</scope>
    <source>
        <strain evidence="2 3">CGMCC 1.12708</strain>
    </source>
</reference>
<gene>
    <name evidence="2" type="ORF">SAMN06296427_10446</name>
</gene>
<dbReference type="AlphaFoldDB" id="A0A1W2A9E7"/>
<dbReference type="PANTHER" id="PTHR30203:SF23">
    <property type="entry name" value="OUTER MEMBRANE EFFLUX PROTEIN"/>
    <property type="match status" value="1"/>
</dbReference>
<dbReference type="SUPFAM" id="SSF56954">
    <property type="entry name" value="Outer membrane efflux proteins (OEP)"/>
    <property type="match status" value="1"/>
</dbReference>
<dbReference type="InterPro" id="IPR010131">
    <property type="entry name" value="MdtP/NodT-like"/>
</dbReference>
<comment type="similarity">
    <text evidence="1">Belongs to the outer membrane factor (OMF) (TC 1.B.17) family.</text>
</comment>
<organism evidence="2 3">
    <name type="scientific">Moheibacter sediminis</name>
    <dbReference type="NCBI Taxonomy" id="1434700"/>
    <lineage>
        <taxon>Bacteria</taxon>
        <taxon>Pseudomonadati</taxon>
        <taxon>Bacteroidota</taxon>
        <taxon>Flavobacteriia</taxon>
        <taxon>Flavobacteriales</taxon>
        <taxon>Weeksellaceae</taxon>
        <taxon>Moheibacter</taxon>
    </lineage>
</organism>
<dbReference type="STRING" id="1434700.SAMN06296427_10446"/>
<evidence type="ECO:0000256" key="1">
    <source>
        <dbReference type="ARBA" id="ARBA00007613"/>
    </source>
</evidence>
<dbReference type="Gene3D" id="1.20.1600.10">
    <property type="entry name" value="Outer membrane efflux proteins (OEP)"/>
    <property type="match status" value="1"/>
</dbReference>
<proteinExistence type="inferred from homology"/>
<keyword evidence="3" id="KW-1185">Reference proteome</keyword>
<accession>A0A1W2A9E7</accession>
<dbReference type="Pfam" id="PF02321">
    <property type="entry name" value="OEP"/>
    <property type="match status" value="1"/>
</dbReference>
<evidence type="ECO:0000313" key="3">
    <source>
        <dbReference type="Proteomes" id="UP000192393"/>
    </source>
</evidence>
<dbReference type="OrthoDB" id="9791261at2"/>
<dbReference type="Proteomes" id="UP000192393">
    <property type="component" value="Unassembled WGS sequence"/>
</dbReference>